<dbReference type="SMART" id="SM00831">
    <property type="entry name" value="Cation_ATPase_N"/>
    <property type="match status" value="1"/>
</dbReference>
<keyword evidence="5" id="KW-0547">Nucleotide-binding</keyword>
<feature type="transmembrane region" description="Helical" evidence="11">
    <location>
        <begin position="269"/>
        <end position="295"/>
    </location>
</feature>
<dbReference type="PANTHER" id="PTHR43294">
    <property type="entry name" value="SODIUM/POTASSIUM-TRANSPORTING ATPASE SUBUNIT ALPHA"/>
    <property type="match status" value="1"/>
</dbReference>
<sequence length="851" mass="97340">MWHSLDVNEVLNRLNTSLNGLTEEEVNKRLKVYGYNEIRIKKENLILKTLKEKLKSAFFWLFFLAFFLSLLTGSIFEGFFILFMIFVYFLFDVLNTYQAENIIKKLKRLLKQEVLVIRNGKEILIDSKYLVPGDIIVLKAGDRVPADIRIIECIDLLVDESILTGESLPVEKSPEALPEDTSIYERRNMLYSGTYIVKGKVKGVVIETGNNTYIGSLYSKIYKEKESKTILEEEIDRFSRYISIIVAVLIIITFSITLLTGYFSLINAIIFSIAVGVVVIPEGLPTALTIIYTFALDRLKNKGLLVKKQSLVETLGSVDVILTDKTGTLTYNKHTVRKFWFNNKIYNVTGIGYSEKGEILLNDKRVDNKELEIFLEALTNSVETNIIEENNEIKIIGDPLEAALIFLARKAGKETYYEKIRLLEFDSIRKRMSIVIKKDNRYIAFVKGAPEKVLEISKFVYLNGRKVDIEKYKNKIREVFEEFAKEGFRTLAFGYKELKSLDEEIEKDIVFLGIVGIEDPVREDAIDAIKFAKEAGIDVYIVTGDHPLTAVFVGRKVGLGEKFILGEDLKKMSDKELLNILKDTKIIARADPDDKFRLVKLFKNNGYYVAFIGDGINDSLSLKVADIGISLEDAADIAKESSSAILLRNSFSSVIEAIKEGRKIYYSLKVYLIILLSILLGIFTHILITFFFFSQIFLNVITILALNMAVETIYSISIVNAEMDERYLKRKPEKRMINNRTILGIIRNSLFIGILSTSIAFATVGNVYSIMLFFVLSRPILMWYYKFKYNIELFKSKNILISIFLSILLVSSFLNPYLLKYVGGKYPIFFDFVIVSLFAFLLMIIKIVIFM</sequence>
<dbReference type="SFLD" id="SFLDG00002">
    <property type="entry name" value="C1.7:_P-type_atpase_like"/>
    <property type="match status" value="1"/>
</dbReference>
<dbReference type="EMBL" id="MWMI01000005">
    <property type="protein sequence ID" value="RIB35138.1"/>
    <property type="molecule type" value="Genomic_DNA"/>
</dbReference>
<keyword evidence="2" id="KW-1003">Cell membrane</keyword>
<dbReference type="InterPro" id="IPR044492">
    <property type="entry name" value="P_typ_ATPase_HD_dom"/>
</dbReference>
<dbReference type="SFLD" id="SFLDF00027">
    <property type="entry name" value="p-type_atpase"/>
    <property type="match status" value="1"/>
</dbReference>
<dbReference type="PROSITE" id="PS00154">
    <property type="entry name" value="ATPASE_E1_E2"/>
    <property type="match status" value="1"/>
</dbReference>
<dbReference type="InterPro" id="IPR023214">
    <property type="entry name" value="HAD_sf"/>
</dbReference>
<feature type="transmembrane region" description="Helical" evidence="11">
    <location>
        <begin position="700"/>
        <end position="721"/>
    </location>
</feature>
<evidence type="ECO:0000256" key="3">
    <source>
        <dbReference type="ARBA" id="ARBA00022553"/>
    </source>
</evidence>
<dbReference type="GO" id="GO:0005886">
    <property type="term" value="C:plasma membrane"/>
    <property type="evidence" value="ECO:0007669"/>
    <property type="project" value="UniProtKB-SubCell"/>
</dbReference>
<keyword evidence="3" id="KW-0597">Phosphoprotein</keyword>
<evidence type="ECO:0000256" key="5">
    <source>
        <dbReference type="ARBA" id="ARBA00022741"/>
    </source>
</evidence>
<dbReference type="InterPro" id="IPR059000">
    <property type="entry name" value="ATPase_P-type_domA"/>
</dbReference>
<dbReference type="Pfam" id="PF00122">
    <property type="entry name" value="E1-E2_ATPase"/>
    <property type="match status" value="1"/>
</dbReference>
<dbReference type="GO" id="GO:0016887">
    <property type="term" value="F:ATP hydrolysis activity"/>
    <property type="evidence" value="ECO:0007669"/>
    <property type="project" value="InterPro"/>
</dbReference>
<evidence type="ECO:0000256" key="6">
    <source>
        <dbReference type="ARBA" id="ARBA00022840"/>
    </source>
</evidence>
<keyword evidence="6" id="KW-0067">ATP-binding</keyword>
<organism evidence="13 14">
    <name type="scientific">Candidatus Nanoclepta minutus</name>
    <dbReference type="NCBI Taxonomy" id="1940235"/>
    <lineage>
        <taxon>Archaea</taxon>
        <taxon>Nanobdellota</taxon>
        <taxon>Candidatus Nanoclepta</taxon>
    </lineage>
</organism>
<dbReference type="Proteomes" id="UP000266622">
    <property type="component" value="Unassembled WGS sequence"/>
</dbReference>
<evidence type="ECO:0000313" key="13">
    <source>
        <dbReference type="EMBL" id="RIB35138.1"/>
    </source>
</evidence>
<evidence type="ECO:0000256" key="7">
    <source>
        <dbReference type="ARBA" id="ARBA00022842"/>
    </source>
</evidence>
<feature type="transmembrane region" description="Helical" evidence="11">
    <location>
        <begin position="826"/>
        <end position="849"/>
    </location>
</feature>
<evidence type="ECO:0000256" key="9">
    <source>
        <dbReference type="ARBA" id="ARBA00022989"/>
    </source>
</evidence>
<feature type="transmembrane region" description="Helical" evidence="11">
    <location>
        <begin position="670"/>
        <end position="694"/>
    </location>
</feature>
<dbReference type="Pfam" id="PF13246">
    <property type="entry name" value="Cation_ATPase"/>
    <property type="match status" value="1"/>
</dbReference>
<evidence type="ECO:0000313" key="14">
    <source>
        <dbReference type="Proteomes" id="UP000266622"/>
    </source>
</evidence>
<comment type="subcellular location">
    <subcellularLocation>
        <location evidence="1">Cell membrane</location>
        <topology evidence="1">Multi-pass membrane protein</topology>
    </subcellularLocation>
</comment>
<dbReference type="SFLD" id="SFLDS00003">
    <property type="entry name" value="Haloacid_Dehalogenase"/>
    <property type="match status" value="1"/>
</dbReference>
<accession>A0A397WM82</accession>
<name>A0A397WM82_9ARCH</name>
<dbReference type="GO" id="GO:0005524">
    <property type="term" value="F:ATP binding"/>
    <property type="evidence" value="ECO:0007669"/>
    <property type="project" value="UniProtKB-KW"/>
</dbReference>
<protein>
    <recommendedName>
        <fullName evidence="12">Cation-transporting P-type ATPase N-terminal domain-containing protein</fullName>
    </recommendedName>
</protein>
<feature type="transmembrane region" description="Helical" evidence="11">
    <location>
        <begin position="767"/>
        <end position="785"/>
    </location>
</feature>
<dbReference type="Gene3D" id="1.20.1110.10">
    <property type="entry name" value="Calcium-transporting ATPase, transmembrane domain"/>
    <property type="match status" value="1"/>
</dbReference>
<dbReference type="SUPFAM" id="SSF81653">
    <property type="entry name" value="Calcium ATPase, transduction domain A"/>
    <property type="match status" value="1"/>
</dbReference>
<keyword evidence="10 11" id="KW-0472">Membrane</keyword>
<feature type="transmembrane region" description="Helical" evidence="11">
    <location>
        <begin position="742"/>
        <end position="761"/>
    </location>
</feature>
<keyword evidence="7" id="KW-0460">Magnesium</keyword>
<evidence type="ECO:0000256" key="2">
    <source>
        <dbReference type="ARBA" id="ARBA00022475"/>
    </source>
</evidence>
<dbReference type="InterPro" id="IPR050510">
    <property type="entry name" value="Cation_transp_ATPase_P-type"/>
</dbReference>
<dbReference type="PRINTS" id="PR00119">
    <property type="entry name" value="CATATPASE"/>
</dbReference>
<gene>
    <name evidence="13" type="ORF">BXU00_02980</name>
</gene>
<dbReference type="Gene3D" id="3.40.1110.10">
    <property type="entry name" value="Calcium-transporting ATPase, cytoplasmic domain N"/>
    <property type="match status" value="1"/>
</dbReference>
<dbReference type="PRINTS" id="PR00120">
    <property type="entry name" value="HATPASE"/>
</dbReference>
<dbReference type="Gene3D" id="2.70.150.10">
    <property type="entry name" value="Calcium-transporting ATPase, cytoplasmic transduction domain A"/>
    <property type="match status" value="1"/>
</dbReference>
<proteinExistence type="predicted"/>
<dbReference type="Pfam" id="PF00690">
    <property type="entry name" value="Cation_ATPase_N"/>
    <property type="match status" value="1"/>
</dbReference>
<keyword evidence="9 11" id="KW-1133">Transmembrane helix</keyword>
<dbReference type="InterPro" id="IPR036412">
    <property type="entry name" value="HAD-like_sf"/>
</dbReference>
<dbReference type="InterPro" id="IPR023298">
    <property type="entry name" value="ATPase_P-typ_TM_dom_sf"/>
</dbReference>
<evidence type="ECO:0000256" key="10">
    <source>
        <dbReference type="ARBA" id="ARBA00023136"/>
    </source>
</evidence>
<dbReference type="InterPro" id="IPR018303">
    <property type="entry name" value="ATPase_P-typ_P_site"/>
</dbReference>
<feature type="domain" description="Cation-transporting P-type ATPase N-terminal" evidence="12">
    <location>
        <begin position="1"/>
        <end position="74"/>
    </location>
</feature>
<feature type="transmembrane region" description="Helical" evidence="11">
    <location>
        <begin position="79"/>
        <end position="97"/>
    </location>
</feature>
<dbReference type="SUPFAM" id="SSF81660">
    <property type="entry name" value="Metal cation-transporting ATPase, ATP-binding domain N"/>
    <property type="match status" value="1"/>
</dbReference>
<dbReference type="PROSITE" id="PS01229">
    <property type="entry name" value="COF_2"/>
    <property type="match status" value="1"/>
</dbReference>
<dbReference type="NCBIfam" id="TIGR01494">
    <property type="entry name" value="ATPase_P-type"/>
    <property type="match status" value="3"/>
</dbReference>
<keyword evidence="4 11" id="KW-0812">Transmembrane</keyword>
<evidence type="ECO:0000259" key="12">
    <source>
        <dbReference type="SMART" id="SM00831"/>
    </source>
</evidence>
<dbReference type="InterPro" id="IPR008250">
    <property type="entry name" value="ATPase_P-typ_transduc_dom_A_sf"/>
</dbReference>
<dbReference type="InterPro" id="IPR004014">
    <property type="entry name" value="ATPase_P-typ_cation-transptr_N"/>
</dbReference>
<dbReference type="SUPFAM" id="SSF81665">
    <property type="entry name" value="Calcium ATPase, transmembrane domain M"/>
    <property type="match status" value="1"/>
</dbReference>
<reference evidence="13 14" key="1">
    <citation type="journal article" date="2018" name="Syst. Appl. Microbiol.">
        <title>A new symbiotic nanoarchaeote (Candidatus Nanoclepta minutus) and its host (Zestosphaera tikiterensis gen. nov., sp. nov.) from a New Zealand hot spring.</title>
        <authorList>
            <person name="St John E."/>
            <person name="Liu Y."/>
            <person name="Podar M."/>
            <person name="Stott M.B."/>
            <person name="Meneghin J."/>
            <person name="Chen Z."/>
            <person name="Lagutin K."/>
            <person name="Mitchell K."/>
            <person name="Reysenbach A.L."/>
        </authorList>
    </citation>
    <scope>NUCLEOTIDE SEQUENCE [LARGE SCALE GENOMIC DNA]</scope>
    <source>
        <strain evidence="13">NZ3</strain>
    </source>
</reference>
<evidence type="ECO:0000256" key="8">
    <source>
        <dbReference type="ARBA" id="ARBA00022967"/>
    </source>
</evidence>
<evidence type="ECO:0000256" key="4">
    <source>
        <dbReference type="ARBA" id="ARBA00022692"/>
    </source>
</evidence>
<dbReference type="AlphaFoldDB" id="A0A397WM82"/>
<feature type="transmembrane region" description="Helical" evidence="11">
    <location>
        <begin position="241"/>
        <end position="263"/>
    </location>
</feature>
<dbReference type="Gene3D" id="3.40.50.1000">
    <property type="entry name" value="HAD superfamily/HAD-like"/>
    <property type="match status" value="1"/>
</dbReference>
<evidence type="ECO:0000256" key="1">
    <source>
        <dbReference type="ARBA" id="ARBA00004651"/>
    </source>
</evidence>
<dbReference type="SUPFAM" id="SSF56784">
    <property type="entry name" value="HAD-like"/>
    <property type="match status" value="1"/>
</dbReference>
<feature type="transmembrane region" description="Helical" evidence="11">
    <location>
        <begin position="797"/>
        <end position="814"/>
    </location>
</feature>
<dbReference type="FunFam" id="2.70.150.10:FF:000160">
    <property type="entry name" value="Sarcoplasmic/endoplasmic reticulum calcium ATPase 1"/>
    <property type="match status" value="1"/>
</dbReference>
<comment type="caution">
    <text evidence="13">The sequence shown here is derived from an EMBL/GenBank/DDBJ whole genome shotgun (WGS) entry which is preliminary data.</text>
</comment>
<evidence type="ECO:0000256" key="11">
    <source>
        <dbReference type="SAM" id="Phobius"/>
    </source>
</evidence>
<dbReference type="InterPro" id="IPR001757">
    <property type="entry name" value="P_typ_ATPase"/>
</dbReference>
<keyword evidence="8" id="KW-1278">Translocase</keyword>
<dbReference type="InterPro" id="IPR023299">
    <property type="entry name" value="ATPase_P-typ_cyto_dom_N"/>
</dbReference>
<dbReference type="PANTHER" id="PTHR43294:SF21">
    <property type="entry name" value="CATION TRANSPORTING ATPASE"/>
    <property type="match status" value="1"/>
</dbReference>